<gene>
    <name evidence="1" type="ORF">AB1Y20_001041</name>
</gene>
<dbReference type="AlphaFoldDB" id="A0AB34K9R0"/>
<keyword evidence="2" id="KW-1185">Reference proteome</keyword>
<sequence length="163" mass="18024">MWTTIECSPMRRARFLSRMAPRVAKLPTTVLFNGTAGDSRKLDAAFRAPPCLARDLSPWIPLIGFCLSFPPSRRPRRLGPYVEHFSFFEHSGAIREAWGHPAISVADRPTDRLPRCRWSSVDAFDAAAFSPTDVVVIPASSEVGVLDIGYCACGIRQLTSPPH</sequence>
<reference evidence="1 2" key="1">
    <citation type="journal article" date="2024" name="Science">
        <title>Giant polyketide synthase enzymes in the biosynthesis of giant marine polyether toxins.</title>
        <authorList>
            <person name="Fallon T.R."/>
            <person name="Shende V.V."/>
            <person name="Wierzbicki I.H."/>
            <person name="Pendleton A.L."/>
            <person name="Watervoot N.F."/>
            <person name="Auber R.P."/>
            <person name="Gonzalez D.J."/>
            <person name="Wisecaver J.H."/>
            <person name="Moore B.S."/>
        </authorList>
    </citation>
    <scope>NUCLEOTIDE SEQUENCE [LARGE SCALE GENOMIC DNA]</scope>
    <source>
        <strain evidence="1 2">12B1</strain>
    </source>
</reference>
<protein>
    <submittedName>
        <fullName evidence="1">Uncharacterized protein</fullName>
    </submittedName>
</protein>
<accession>A0AB34K9R0</accession>
<dbReference type="Proteomes" id="UP001515480">
    <property type="component" value="Unassembled WGS sequence"/>
</dbReference>
<name>A0AB34K9R0_PRYPA</name>
<comment type="caution">
    <text evidence="1">The sequence shown here is derived from an EMBL/GenBank/DDBJ whole genome shotgun (WGS) entry which is preliminary data.</text>
</comment>
<proteinExistence type="predicted"/>
<evidence type="ECO:0000313" key="1">
    <source>
        <dbReference type="EMBL" id="KAL1530122.1"/>
    </source>
</evidence>
<organism evidence="1 2">
    <name type="scientific">Prymnesium parvum</name>
    <name type="common">Toxic golden alga</name>
    <dbReference type="NCBI Taxonomy" id="97485"/>
    <lineage>
        <taxon>Eukaryota</taxon>
        <taxon>Haptista</taxon>
        <taxon>Haptophyta</taxon>
        <taxon>Prymnesiophyceae</taxon>
        <taxon>Prymnesiales</taxon>
        <taxon>Prymnesiaceae</taxon>
        <taxon>Prymnesium</taxon>
    </lineage>
</organism>
<dbReference type="EMBL" id="JBGBPQ010000001">
    <property type="protein sequence ID" value="KAL1530122.1"/>
    <property type="molecule type" value="Genomic_DNA"/>
</dbReference>
<evidence type="ECO:0000313" key="2">
    <source>
        <dbReference type="Proteomes" id="UP001515480"/>
    </source>
</evidence>